<evidence type="ECO:0000313" key="3">
    <source>
        <dbReference type="Proteomes" id="UP001301958"/>
    </source>
</evidence>
<protein>
    <submittedName>
        <fullName evidence="2">Uncharacterized protein</fullName>
    </submittedName>
</protein>
<name>A0AAN7BMC2_9PEZI</name>
<proteinExistence type="predicted"/>
<sequence length="359" mass="40000">MFGAFKPTGSKSNRHASSSFSSHHKSSHSHRHTNPNCSSTSTVTHVSSFFSPASTTSFLFIVNELQINLEPNRAAGSDPSVPRDQWTNTMPPQLATAYTSETIGTVFRYTNGIITPAQNYAWYRPVWNRTPGRIVRLDPNTNTINGYPIPYDNQWGPSTQTIFSCSPHLPIIVSETDATLGTAFMRRYCPCDRHYEGNYIPWNVLHFEPGGEGSSCPGVSFVNATAAGYTFVMGKDPSWMPSLVPMSYRNSRSGEIPESRGLSGQLPTVIGLMAFQGQPEHVDNVFLNGKWHENRWTGTSHAPRHVPKGGDERPRGFLVQVCLDNLQGNMPDHEENNLPTEVCMANLERLEWRDALVRD</sequence>
<organism evidence="2 3">
    <name type="scientific">Podospora fimiseda</name>
    <dbReference type="NCBI Taxonomy" id="252190"/>
    <lineage>
        <taxon>Eukaryota</taxon>
        <taxon>Fungi</taxon>
        <taxon>Dikarya</taxon>
        <taxon>Ascomycota</taxon>
        <taxon>Pezizomycotina</taxon>
        <taxon>Sordariomycetes</taxon>
        <taxon>Sordariomycetidae</taxon>
        <taxon>Sordariales</taxon>
        <taxon>Podosporaceae</taxon>
        <taxon>Podospora</taxon>
    </lineage>
</organism>
<reference evidence="2" key="1">
    <citation type="journal article" date="2023" name="Mol. Phylogenet. Evol.">
        <title>Genome-scale phylogeny and comparative genomics of the fungal order Sordariales.</title>
        <authorList>
            <person name="Hensen N."/>
            <person name="Bonometti L."/>
            <person name="Westerberg I."/>
            <person name="Brannstrom I.O."/>
            <person name="Guillou S."/>
            <person name="Cros-Aarteil S."/>
            <person name="Calhoun S."/>
            <person name="Haridas S."/>
            <person name="Kuo A."/>
            <person name="Mondo S."/>
            <person name="Pangilinan J."/>
            <person name="Riley R."/>
            <person name="LaButti K."/>
            <person name="Andreopoulos B."/>
            <person name="Lipzen A."/>
            <person name="Chen C."/>
            <person name="Yan M."/>
            <person name="Daum C."/>
            <person name="Ng V."/>
            <person name="Clum A."/>
            <person name="Steindorff A."/>
            <person name="Ohm R.A."/>
            <person name="Martin F."/>
            <person name="Silar P."/>
            <person name="Natvig D.O."/>
            <person name="Lalanne C."/>
            <person name="Gautier V."/>
            <person name="Ament-Velasquez S.L."/>
            <person name="Kruys A."/>
            <person name="Hutchinson M.I."/>
            <person name="Powell A.J."/>
            <person name="Barry K."/>
            <person name="Miller A.N."/>
            <person name="Grigoriev I.V."/>
            <person name="Debuchy R."/>
            <person name="Gladieux P."/>
            <person name="Hiltunen Thoren M."/>
            <person name="Johannesson H."/>
        </authorList>
    </citation>
    <scope>NUCLEOTIDE SEQUENCE</scope>
    <source>
        <strain evidence="2">CBS 990.96</strain>
    </source>
</reference>
<reference evidence="2" key="2">
    <citation type="submission" date="2023-05" db="EMBL/GenBank/DDBJ databases">
        <authorList>
            <consortium name="Lawrence Berkeley National Laboratory"/>
            <person name="Steindorff A."/>
            <person name="Hensen N."/>
            <person name="Bonometti L."/>
            <person name="Westerberg I."/>
            <person name="Brannstrom I.O."/>
            <person name="Guillou S."/>
            <person name="Cros-Aarteil S."/>
            <person name="Calhoun S."/>
            <person name="Haridas S."/>
            <person name="Kuo A."/>
            <person name="Mondo S."/>
            <person name="Pangilinan J."/>
            <person name="Riley R."/>
            <person name="Labutti K."/>
            <person name="Andreopoulos B."/>
            <person name="Lipzen A."/>
            <person name="Chen C."/>
            <person name="Yanf M."/>
            <person name="Daum C."/>
            <person name="Ng V."/>
            <person name="Clum A."/>
            <person name="Ohm R."/>
            <person name="Martin F."/>
            <person name="Silar P."/>
            <person name="Natvig D."/>
            <person name="Lalanne C."/>
            <person name="Gautier V."/>
            <person name="Ament-Velasquez S.L."/>
            <person name="Kruys A."/>
            <person name="Hutchinson M.I."/>
            <person name="Powell A.J."/>
            <person name="Barry K."/>
            <person name="Miller A.N."/>
            <person name="Grigoriev I.V."/>
            <person name="Debuchy R."/>
            <person name="Gladieux P."/>
            <person name="Thoren M.H."/>
            <person name="Johannesson H."/>
        </authorList>
    </citation>
    <scope>NUCLEOTIDE SEQUENCE</scope>
    <source>
        <strain evidence="2">CBS 990.96</strain>
    </source>
</reference>
<gene>
    <name evidence="2" type="ORF">QBC38DRAFT_529693</name>
</gene>
<feature type="compositionally biased region" description="Basic residues" evidence="1">
    <location>
        <begin position="22"/>
        <end position="33"/>
    </location>
</feature>
<evidence type="ECO:0000256" key="1">
    <source>
        <dbReference type="SAM" id="MobiDB-lite"/>
    </source>
</evidence>
<comment type="caution">
    <text evidence="2">The sequence shown here is derived from an EMBL/GenBank/DDBJ whole genome shotgun (WGS) entry which is preliminary data.</text>
</comment>
<dbReference type="Proteomes" id="UP001301958">
    <property type="component" value="Unassembled WGS sequence"/>
</dbReference>
<feature type="region of interest" description="Disordered" evidence="1">
    <location>
        <begin position="1"/>
        <end position="41"/>
    </location>
</feature>
<keyword evidence="3" id="KW-1185">Reference proteome</keyword>
<dbReference type="EMBL" id="MU865355">
    <property type="protein sequence ID" value="KAK4226050.1"/>
    <property type="molecule type" value="Genomic_DNA"/>
</dbReference>
<accession>A0AAN7BMC2</accession>
<dbReference type="AlphaFoldDB" id="A0AAN7BMC2"/>
<evidence type="ECO:0000313" key="2">
    <source>
        <dbReference type="EMBL" id="KAK4226050.1"/>
    </source>
</evidence>